<reference evidence="5" key="2">
    <citation type="submission" date="2025-09" db="UniProtKB">
        <authorList>
            <consortium name="Ensembl"/>
        </authorList>
    </citation>
    <scope>IDENTIFICATION</scope>
</reference>
<dbReference type="PANTHER" id="PTHR11782">
    <property type="entry name" value="ADENOSINE/GUANOSINE DIPHOSPHATASE"/>
    <property type="match status" value="1"/>
</dbReference>
<evidence type="ECO:0000313" key="6">
    <source>
        <dbReference type="Proteomes" id="UP000694403"/>
    </source>
</evidence>
<sequence>HYRGRRRRLWLDHHQLSILGALDLGGASTQISFIPIDPITDQTKASKFRLYGFDYTIYTHSYLCYGQNQALKQSPSSWSSINHPCYPEGYQETTTAASIHSIPCTASHALTLSQASWNATLVGTGNATACRMAIKQIFNFTACGQSQSCTFNGTYQPPVNGEFFVRQILSDPSSEQSLNPSSLRVTLCAPSERLSYCANANYILVLLLDAYKFNQTSWSSIKFQMKVTNTDIGWTLGYMLNLTNMIPVEAPEQVKGQQNGLWAAAIFFIVLTLGFCLVGLLIYILW</sequence>
<dbReference type="Gene3D" id="3.30.420.40">
    <property type="match status" value="1"/>
</dbReference>
<dbReference type="GO" id="GO:0045134">
    <property type="term" value="F:UDP phosphatase activity"/>
    <property type="evidence" value="ECO:0007669"/>
    <property type="project" value="TreeGrafter"/>
</dbReference>
<organism evidence="5 6">
    <name type="scientific">Chelydra serpentina</name>
    <name type="common">Snapping turtle</name>
    <name type="synonym">Testudo serpentina</name>
    <dbReference type="NCBI Taxonomy" id="8475"/>
    <lineage>
        <taxon>Eukaryota</taxon>
        <taxon>Metazoa</taxon>
        <taxon>Chordata</taxon>
        <taxon>Craniata</taxon>
        <taxon>Vertebrata</taxon>
        <taxon>Euteleostomi</taxon>
        <taxon>Archelosauria</taxon>
        <taxon>Testudinata</taxon>
        <taxon>Testudines</taxon>
        <taxon>Cryptodira</taxon>
        <taxon>Durocryptodira</taxon>
        <taxon>Americhelydia</taxon>
        <taxon>Chelydroidea</taxon>
        <taxon>Chelydridae</taxon>
        <taxon>Chelydra</taxon>
    </lineage>
</organism>
<evidence type="ECO:0000256" key="2">
    <source>
        <dbReference type="ARBA" id="ARBA00022801"/>
    </source>
</evidence>
<proteinExistence type="inferred from homology"/>
<keyword evidence="4" id="KW-0472">Membrane</keyword>
<keyword evidence="6" id="KW-1185">Reference proteome</keyword>
<evidence type="ECO:0000256" key="4">
    <source>
        <dbReference type="SAM" id="Phobius"/>
    </source>
</evidence>
<dbReference type="GO" id="GO:0005524">
    <property type="term" value="F:ATP binding"/>
    <property type="evidence" value="ECO:0007669"/>
    <property type="project" value="UniProtKB-KW"/>
</dbReference>
<evidence type="ECO:0000256" key="3">
    <source>
        <dbReference type="PIRSR" id="PIRSR600407-2"/>
    </source>
</evidence>
<evidence type="ECO:0000313" key="5">
    <source>
        <dbReference type="Ensembl" id="ENSCSRP00000007833.1"/>
    </source>
</evidence>
<dbReference type="AlphaFoldDB" id="A0A8C3S1T3"/>
<evidence type="ECO:0000256" key="1">
    <source>
        <dbReference type="ARBA" id="ARBA00009283"/>
    </source>
</evidence>
<protein>
    <recommendedName>
        <fullName evidence="7">Ectonucleoside triphosphate diphosphohydrolase 8</fullName>
    </recommendedName>
</protein>
<feature type="binding site" evidence="3">
    <location>
        <begin position="26"/>
        <end position="30"/>
    </location>
    <ligand>
        <name>ATP</name>
        <dbReference type="ChEBI" id="CHEBI:30616"/>
    </ligand>
</feature>
<reference evidence="5" key="1">
    <citation type="submission" date="2025-08" db="UniProtKB">
        <authorList>
            <consortium name="Ensembl"/>
        </authorList>
    </citation>
    <scope>IDENTIFICATION</scope>
</reference>
<keyword evidence="2" id="KW-0378">Hydrolase</keyword>
<dbReference type="GO" id="GO:0017111">
    <property type="term" value="F:ribonucleoside triphosphate phosphatase activity"/>
    <property type="evidence" value="ECO:0007669"/>
    <property type="project" value="TreeGrafter"/>
</dbReference>
<dbReference type="GO" id="GO:0009134">
    <property type="term" value="P:nucleoside diphosphate catabolic process"/>
    <property type="evidence" value="ECO:0007669"/>
    <property type="project" value="TreeGrafter"/>
</dbReference>
<evidence type="ECO:0008006" key="7">
    <source>
        <dbReference type="Google" id="ProtNLM"/>
    </source>
</evidence>
<dbReference type="Gene3D" id="3.30.420.150">
    <property type="entry name" value="Exopolyphosphatase. Domain 2"/>
    <property type="match status" value="1"/>
</dbReference>
<dbReference type="GO" id="GO:0004382">
    <property type="term" value="F:GDP phosphatase activity"/>
    <property type="evidence" value="ECO:0007669"/>
    <property type="project" value="TreeGrafter"/>
</dbReference>
<accession>A0A8C3S1T3</accession>
<dbReference type="GO" id="GO:0005886">
    <property type="term" value="C:plasma membrane"/>
    <property type="evidence" value="ECO:0007669"/>
    <property type="project" value="TreeGrafter"/>
</dbReference>
<dbReference type="PANTHER" id="PTHR11782:SF117">
    <property type="entry name" value="ECTONUCLEOSIDE TRIPHOSPHATE DIPHOSPHOHYDROLASE 8"/>
    <property type="match status" value="1"/>
</dbReference>
<keyword evidence="4" id="KW-1133">Transmembrane helix</keyword>
<keyword evidence="4" id="KW-0812">Transmembrane</keyword>
<keyword evidence="3" id="KW-0547">Nucleotide-binding</keyword>
<feature type="transmembrane region" description="Helical" evidence="4">
    <location>
        <begin position="261"/>
        <end position="285"/>
    </location>
</feature>
<name>A0A8C3S1T3_CHESE</name>
<keyword evidence="3" id="KW-0067">ATP-binding</keyword>
<dbReference type="Pfam" id="PF01150">
    <property type="entry name" value="GDA1_CD39"/>
    <property type="match status" value="2"/>
</dbReference>
<dbReference type="Proteomes" id="UP000694403">
    <property type="component" value="Unplaced"/>
</dbReference>
<dbReference type="Ensembl" id="ENSCSRT00000008088.1">
    <property type="protein sequence ID" value="ENSCSRP00000007833.1"/>
    <property type="gene ID" value="ENSCSRG00000005628.1"/>
</dbReference>
<dbReference type="InterPro" id="IPR000407">
    <property type="entry name" value="GDA1_CD39_NTPase"/>
</dbReference>
<comment type="similarity">
    <text evidence="1">Belongs to the GDA1/CD39 NTPase family.</text>
</comment>